<dbReference type="PROSITE" id="PS51012">
    <property type="entry name" value="ABC_TM2"/>
    <property type="match status" value="1"/>
</dbReference>
<evidence type="ECO:0000256" key="3">
    <source>
        <dbReference type="ARBA" id="ARBA00022989"/>
    </source>
</evidence>
<name>A0A0S8GBB3_UNCW3</name>
<dbReference type="GO" id="GO:0140359">
    <property type="term" value="F:ABC-type transporter activity"/>
    <property type="evidence" value="ECO:0007669"/>
    <property type="project" value="InterPro"/>
</dbReference>
<dbReference type="AlphaFoldDB" id="A0A0S8GBB3"/>
<dbReference type="GO" id="GO:0043190">
    <property type="term" value="C:ATP-binding cassette (ABC) transporter complex"/>
    <property type="evidence" value="ECO:0007669"/>
    <property type="project" value="InterPro"/>
</dbReference>
<gene>
    <name evidence="7" type="ORF">AMJ87_09895</name>
</gene>
<evidence type="ECO:0000313" key="8">
    <source>
        <dbReference type="Proteomes" id="UP000051096"/>
    </source>
</evidence>
<evidence type="ECO:0000256" key="1">
    <source>
        <dbReference type="ARBA" id="ARBA00004141"/>
    </source>
</evidence>
<dbReference type="InterPro" id="IPR051784">
    <property type="entry name" value="Nod_factor_ABC_transporter"/>
</dbReference>
<keyword evidence="2 5" id="KW-0812">Transmembrane</keyword>
<accession>A0A0S8GBB3</accession>
<evidence type="ECO:0000256" key="2">
    <source>
        <dbReference type="ARBA" id="ARBA00022692"/>
    </source>
</evidence>
<reference evidence="7 8" key="1">
    <citation type="journal article" date="2015" name="Microbiome">
        <title>Genomic resolution of linkages in carbon, nitrogen, and sulfur cycling among widespread estuary sediment bacteria.</title>
        <authorList>
            <person name="Baker B.J."/>
            <person name="Lazar C.S."/>
            <person name="Teske A.P."/>
            <person name="Dick G.J."/>
        </authorList>
    </citation>
    <scope>NUCLEOTIDE SEQUENCE [LARGE SCALE GENOMIC DNA]</scope>
    <source>
        <strain evidence="7">SM23_60</strain>
    </source>
</reference>
<evidence type="ECO:0000259" key="6">
    <source>
        <dbReference type="PROSITE" id="PS51012"/>
    </source>
</evidence>
<keyword evidence="4 5" id="KW-0472">Membrane</keyword>
<dbReference type="PANTHER" id="PTHR43229">
    <property type="entry name" value="NODULATION PROTEIN J"/>
    <property type="match status" value="1"/>
</dbReference>
<dbReference type="InterPro" id="IPR047817">
    <property type="entry name" value="ABC2_TM_bact-type"/>
</dbReference>
<keyword evidence="5" id="KW-0813">Transport</keyword>
<comment type="subcellular location">
    <subcellularLocation>
        <location evidence="5">Cell membrane</location>
        <topology evidence="5">Multi-pass membrane protein</topology>
    </subcellularLocation>
    <subcellularLocation>
        <location evidence="1">Membrane</location>
        <topology evidence="1">Multi-pass membrane protein</topology>
    </subcellularLocation>
</comment>
<dbReference type="Pfam" id="PF01061">
    <property type="entry name" value="ABC2_membrane"/>
    <property type="match status" value="1"/>
</dbReference>
<protein>
    <recommendedName>
        <fullName evidence="5">Transport permease protein</fullName>
    </recommendedName>
</protein>
<dbReference type="PANTHER" id="PTHR43229:SF2">
    <property type="entry name" value="NODULATION PROTEIN J"/>
    <property type="match status" value="1"/>
</dbReference>
<comment type="similarity">
    <text evidence="5">Belongs to the ABC-2 integral membrane protein family.</text>
</comment>
<evidence type="ECO:0000313" key="7">
    <source>
        <dbReference type="EMBL" id="KPK69826.1"/>
    </source>
</evidence>
<evidence type="ECO:0000256" key="4">
    <source>
        <dbReference type="ARBA" id="ARBA00023136"/>
    </source>
</evidence>
<comment type="caution">
    <text evidence="7">The sequence shown here is derived from an EMBL/GenBank/DDBJ whole genome shotgun (WGS) entry which is preliminary data.</text>
</comment>
<feature type="transmembrane region" description="Helical" evidence="5">
    <location>
        <begin position="137"/>
        <end position="163"/>
    </location>
</feature>
<feature type="transmembrane region" description="Helical" evidence="5">
    <location>
        <begin position="25"/>
        <end position="47"/>
    </location>
</feature>
<dbReference type="EMBL" id="LJUO01000111">
    <property type="protein sequence ID" value="KPK69826.1"/>
    <property type="molecule type" value="Genomic_DNA"/>
</dbReference>
<feature type="transmembrane region" description="Helical" evidence="5">
    <location>
        <begin position="53"/>
        <end position="72"/>
    </location>
</feature>
<feature type="transmembrane region" description="Helical" evidence="5">
    <location>
        <begin position="225"/>
        <end position="247"/>
    </location>
</feature>
<dbReference type="PRINTS" id="PR00164">
    <property type="entry name" value="ABC2TRNSPORT"/>
</dbReference>
<sequence length="264" mass="29337">MRLRAQVYGSIAFVERNFALIKRYVGWELVFLSYNIVNALAIGLIGATTGKEMMLYLIVGAMVWGFLSILFHEISESIAWERWEGTIEYTFMAPIHRFTHLIGNCLHAVAYGVVRSTLILIIVVFFFNISIHNANLLGLVIILVVSGLSFVGLGLVAAILPLLSTEKGVYATHIFEAVLLLISGVYYEIDVLPAWIRPLSYISPATYTLRAMRAALLDGASMQQLLPTILLLLGVGFVLVPVGMFIFREAEYYAKKTGKLKRSG</sequence>
<feature type="transmembrane region" description="Helical" evidence="5">
    <location>
        <begin position="170"/>
        <end position="189"/>
    </location>
</feature>
<keyword evidence="3 5" id="KW-1133">Transmembrane helix</keyword>
<feature type="transmembrane region" description="Helical" evidence="5">
    <location>
        <begin position="108"/>
        <end position="131"/>
    </location>
</feature>
<feature type="domain" description="ABC transmembrane type-2" evidence="6">
    <location>
        <begin position="18"/>
        <end position="250"/>
    </location>
</feature>
<keyword evidence="5" id="KW-1003">Cell membrane</keyword>
<dbReference type="InterPro" id="IPR013525">
    <property type="entry name" value="ABC2_TM"/>
</dbReference>
<evidence type="ECO:0000256" key="5">
    <source>
        <dbReference type="RuleBase" id="RU361157"/>
    </source>
</evidence>
<organism evidence="7 8">
    <name type="scientific">candidate division WOR_3 bacterium SM23_60</name>
    <dbReference type="NCBI Taxonomy" id="1703780"/>
    <lineage>
        <taxon>Bacteria</taxon>
        <taxon>Bacteria division WOR-3</taxon>
    </lineage>
</organism>
<dbReference type="Proteomes" id="UP000051096">
    <property type="component" value="Unassembled WGS sequence"/>
</dbReference>
<dbReference type="InterPro" id="IPR000412">
    <property type="entry name" value="ABC_2_transport"/>
</dbReference>
<proteinExistence type="inferred from homology"/>